<comment type="similarity">
    <text evidence="11">Belongs to the glycosyltransferase 8 family. Glycogenin subfamily.</text>
</comment>
<name>A0AAP0ML70_9ROSI</name>
<keyword evidence="6" id="KW-0735">Signal-anchor</keyword>
<accession>A0AAP0ML70</accession>
<keyword evidence="3" id="KW-0808">Transferase</keyword>
<dbReference type="InterPro" id="IPR029044">
    <property type="entry name" value="Nucleotide-diphossugar_trans"/>
</dbReference>
<dbReference type="AlphaFoldDB" id="A0AAP0ML70"/>
<keyword evidence="8 13" id="KW-0472">Membrane</keyword>
<keyword evidence="15" id="KW-1185">Reference proteome</keyword>
<keyword evidence="5" id="KW-0479">Metal-binding</keyword>
<evidence type="ECO:0000256" key="12">
    <source>
        <dbReference type="RuleBase" id="RU362027"/>
    </source>
</evidence>
<dbReference type="Proteomes" id="UP001428341">
    <property type="component" value="Unassembled WGS sequence"/>
</dbReference>
<proteinExistence type="inferred from homology"/>
<evidence type="ECO:0000256" key="2">
    <source>
        <dbReference type="ARBA" id="ARBA00022676"/>
    </source>
</evidence>
<dbReference type="GO" id="GO:0046872">
    <property type="term" value="F:metal ion binding"/>
    <property type="evidence" value="ECO:0007669"/>
    <property type="project" value="UniProtKB-KW"/>
</dbReference>
<dbReference type="Gene3D" id="3.90.550.10">
    <property type="entry name" value="Spore Coat Polysaccharide Biosynthesis Protein SpsA, Chain A"/>
    <property type="match status" value="1"/>
</dbReference>
<keyword evidence="4 13" id="KW-0812">Transmembrane</keyword>
<dbReference type="CDD" id="cd02537">
    <property type="entry name" value="GT8_Glycogenin"/>
    <property type="match status" value="1"/>
</dbReference>
<dbReference type="SUPFAM" id="SSF53448">
    <property type="entry name" value="Nucleotide-diphospho-sugar transferases"/>
    <property type="match status" value="1"/>
</dbReference>
<feature type="transmembrane region" description="Helical" evidence="13">
    <location>
        <begin position="40"/>
        <end position="59"/>
    </location>
</feature>
<evidence type="ECO:0000256" key="4">
    <source>
        <dbReference type="ARBA" id="ARBA00022692"/>
    </source>
</evidence>
<dbReference type="InterPro" id="IPR050587">
    <property type="entry name" value="GNT1/Glycosyltrans_8"/>
</dbReference>
<sequence length="597" mass="69473">MSTQNKSFNFQQRREAKFNQMAAASSSSSSNKPTNFSQKLFIISLLLLSFSLFLFVLSFKPKQQPHLAYEPNNKYNTNHLIHRPKWLDIVEKHINGHKIKVGLVNINDDDDDDYNSVRGDMHVETVHVRFDHVGEDKKWEDFFPEWIDEDHKWAPPACPDIPMPAQDYRYLDVIVVRVPCRGDGDAGGGMRDVFRLQVNLVVANLAVESGWLKPDVDRAVYVVFVGSCGAMVEMFRCDDLVEHAGDYWVYKPDLRRLKHKVLMPVGSCQIASAYAQTGKEIWRYFMSQARLAKLNYTTYHQREAYVTVLHSSEAYVCGAIALAQSIIQKNSTRDLVLLHDKSISGKSLRGLRAAGWKTKWISRIRSPFSKKDSYNEWNYSKLRVWQLTEYDKIIFIDSDLLVLKNIDEFFFYPELSAAGNDKVLFNSGVMVIEPSLCKFEDMMLKSFKVSSYNGGDQGFLNEVFTWWHRLPKRINHLKVFSKQDDKEHQVGDGLYAIHYLGLKPWMCYKDYDCNWDMVSRHVFASDSAHKKWWQVYDAMPKKLQQYCALTKHMDKRIKKWRRIAENASLANGHWKIKPKDPRQIILLITNEGRVKFF</sequence>
<evidence type="ECO:0000313" key="14">
    <source>
        <dbReference type="EMBL" id="KAK9215538.1"/>
    </source>
</evidence>
<dbReference type="InterPro" id="IPR002495">
    <property type="entry name" value="Glyco_trans_8"/>
</dbReference>
<evidence type="ECO:0000256" key="9">
    <source>
        <dbReference type="ARBA" id="ARBA00023211"/>
    </source>
</evidence>
<comment type="caution">
    <text evidence="14">The sequence shown here is derived from an EMBL/GenBank/DDBJ whole genome shotgun (WGS) entry which is preliminary data.</text>
</comment>
<evidence type="ECO:0000256" key="10">
    <source>
        <dbReference type="ARBA" id="ARBA00023316"/>
    </source>
</evidence>
<keyword evidence="9" id="KW-0464">Manganese</keyword>
<comment type="subcellular location">
    <subcellularLocation>
        <location evidence="1">Golgi apparatus membrane</location>
        <topology evidence="1">Single-pass type II membrane protein</topology>
    </subcellularLocation>
</comment>
<organism evidence="14 15">
    <name type="scientific">Citrus x changshan-huyou</name>
    <dbReference type="NCBI Taxonomy" id="2935761"/>
    <lineage>
        <taxon>Eukaryota</taxon>
        <taxon>Viridiplantae</taxon>
        <taxon>Streptophyta</taxon>
        <taxon>Embryophyta</taxon>
        <taxon>Tracheophyta</taxon>
        <taxon>Spermatophyta</taxon>
        <taxon>Magnoliopsida</taxon>
        <taxon>eudicotyledons</taxon>
        <taxon>Gunneridae</taxon>
        <taxon>Pentapetalae</taxon>
        <taxon>rosids</taxon>
        <taxon>malvids</taxon>
        <taxon>Sapindales</taxon>
        <taxon>Rutaceae</taxon>
        <taxon>Aurantioideae</taxon>
        <taxon>Citrus</taxon>
    </lineage>
</organism>
<dbReference type="Pfam" id="PF01501">
    <property type="entry name" value="Glyco_transf_8"/>
    <property type="match status" value="1"/>
</dbReference>
<keyword evidence="2" id="KW-0328">Glycosyltransferase</keyword>
<evidence type="ECO:0000313" key="15">
    <source>
        <dbReference type="Proteomes" id="UP001428341"/>
    </source>
</evidence>
<gene>
    <name evidence="14" type="ORF">WN944_007543</name>
</gene>
<dbReference type="PANTHER" id="PTHR11183">
    <property type="entry name" value="GLYCOGENIN SUBFAMILY MEMBER"/>
    <property type="match status" value="1"/>
</dbReference>
<dbReference type="EMBL" id="JBCGBO010000003">
    <property type="protein sequence ID" value="KAK9215538.1"/>
    <property type="molecule type" value="Genomic_DNA"/>
</dbReference>
<evidence type="ECO:0000256" key="5">
    <source>
        <dbReference type="ARBA" id="ARBA00022723"/>
    </source>
</evidence>
<evidence type="ECO:0000256" key="7">
    <source>
        <dbReference type="ARBA" id="ARBA00022989"/>
    </source>
</evidence>
<keyword evidence="10" id="KW-0961">Cell wall biogenesis/degradation</keyword>
<evidence type="ECO:0000256" key="11">
    <source>
        <dbReference type="ARBA" id="ARBA00038162"/>
    </source>
</evidence>
<dbReference type="GO" id="GO:0000139">
    <property type="term" value="C:Golgi membrane"/>
    <property type="evidence" value="ECO:0007669"/>
    <property type="project" value="UniProtKB-SubCell"/>
</dbReference>
<evidence type="ECO:0000256" key="8">
    <source>
        <dbReference type="ARBA" id="ARBA00023136"/>
    </source>
</evidence>
<protein>
    <recommendedName>
        <fullName evidence="12">Hexosyltransferase</fullName>
        <ecNumber evidence="12">2.4.1.-</ecNumber>
    </recommendedName>
</protein>
<evidence type="ECO:0000256" key="1">
    <source>
        <dbReference type="ARBA" id="ARBA00004323"/>
    </source>
</evidence>
<evidence type="ECO:0000256" key="3">
    <source>
        <dbReference type="ARBA" id="ARBA00022679"/>
    </source>
</evidence>
<dbReference type="GO" id="GO:0016757">
    <property type="term" value="F:glycosyltransferase activity"/>
    <property type="evidence" value="ECO:0007669"/>
    <property type="project" value="UniProtKB-KW"/>
</dbReference>
<keyword evidence="7 13" id="KW-1133">Transmembrane helix</keyword>
<dbReference type="GO" id="GO:0071555">
    <property type="term" value="P:cell wall organization"/>
    <property type="evidence" value="ECO:0007669"/>
    <property type="project" value="UniProtKB-KW"/>
</dbReference>
<evidence type="ECO:0000256" key="6">
    <source>
        <dbReference type="ARBA" id="ARBA00022968"/>
    </source>
</evidence>
<reference evidence="14 15" key="1">
    <citation type="submission" date="2024-05" db="EMBL/GenBank/DDBJ databases">
        <title>Haplotype-resolved chromosome-level genome assembly of Huyou (Citrus changshanensis).</title>
        <authorList>
            <person name="Miao C."/>
            <person name="Chen W."/>
            <person name="Wu Y."/>
            <person name="Wang L."/>
            <person name="Zhao S."/>
            <person name="Grierson D."/>
            <person name="Xu C."/>
            <person name="Chen K."/>
        </authorList>
    </citation>
    <scope>NUCLEOTIDE SEQUENCE [LARGE SCALE GENOMIC DNA]</scope>
    <source>
        <strain evidence="14">01-14</strain>
        <tissue evidence="14">Leaf</tissue>
    </source>
</reference>
<dbReference type="FunFam" id="3.90.550.10:FF:000018">
    <property type="entry name" value="Hexosyltransferase"/>
    <property type="match status" value="1"/>
</dbReference>
<evidence type="ECO:0000256" key="13">
    <source>
        <dbReference type="SAM" id="Phobius"/>
    </source>
</evidence>
<dbReference type="EC" id="2.4.1.-" evidence="12"/>